<dbReference type="InterPro" id="IPR016035">
    <property type="entry name" value="Acyl_Trfase/lysoPLipase"/>
</dbReference>
<reference evidence="2" key="1">
    <citation type="journal article" date="2023" name="Plant J.">
        <title>Genome sequences and population genomics provide insights into the demographic history, inbreeding, and mutation load of two 'living fossil' tree species of Dipteronia.</title>
        <authorList>
            <person name="Feng Y."/>
            <person name="Comes H.P."/>
            <person name="Chen J."/>
            <person name="Zhu S."/>
            <person name="Lu R."/>
            <person name="Zhang X."/>
            <person name="Li P."/>
            <person name="Qiu J."/>
            <person name="Olsen K.M."/>
            <person name="Qiu Y."/>
        </authorList>
    </citation>
    <scope>NUCLEOTIDE SEQUENCE</scope>
    <source>
        <strain evidence="2">KIB01</strain>
    </source>
</reference>
<dbReference type="AlphaFoldDB" id="A0AAD9TKS9"/>
<proteinExistence type="predicted"/>
<comment type="caution">
    <text evidence="2">The sequence shown here is derived from an EMBL/GenBank/DDBJ whole genome shotgun (WGS) entry which is preliminary data.</text>
</comment>
<evidence type="ECO:0000256" key="1">
    <source>
        <dbReference type="ARBA" id="ARBA00022963"/>
    </source>
</evidence>
<evidence type="ECO:0000313" key="3">
    <source>
        <dbReference type="Proteomes" id="UP001280121"/>
    </source>
</evidence>
<name>A0AAD9TKS9_9ROSI</name>
<accession>A0AAD9TKS9</accession>
<dbReference type="Gene3D" id="3.40.1090.10">
    <property type="entry name" value="Cytosolic phospholipase A2 catalytic domain"/>
    <property type="match status" value="1"/>
</dbReference>
<dbReference type="Proteomes" id="UP001280121">
    <property type="component" value="Unassembled WGS sequence"/>
</dbReference>
<organism evidence="2 3">
    <name type="scientific">Dipteronia dyeriana</name>
    <dbReference type="NCBI Taxonomy" id="168575"/>
    <lineage>
        <taxon>Eukaryota</taxon>
        <taxon>Viridiplantae</taxon>
        <taxon>Streptophyta</taxon>
        <taxon>Embryophyta</taxon>
        <taxon>Tracheophyta</taxon>
        <taxon>Spermatophyta</taxon>
        <taxon>Magnoliopsida</taxon>
        <taxon>eudicotyledons</taxon>
        <taxon>Gunneridae</taxon>
        <taxon>Pentapetalae</taxon>
        <taxon>rosids</taxon>
        <taxon>malvids</taxon>
        <taxon>Sapindales</taxon>
        <taxon>Sapindaceae</taxon>
        <taxon>Hippocastanoideae</taxon>
        <taxon>Acereae</taxon>
        <taxon>Dipteronia</taxon>
    </lineage>
</organism>
<dbReference type="GO" id="GO:0004620">
    <property type="term" value="F:phospholipase activity"/>
    <property type="evidence" value="ECO:0007669"/>
    <property type="project" value="TreeGrafter"/>
</dbReference>
<evidence type="ECO:0000313" key="2">
    <source>
        <dbReference type="EMBL" id="KAK2637910.1"/>
    </source>
</evidence>
<dbReference type="GO" id="GO:0016042">
    <property type="term" value="P:lipid catabolic process"/>
    <property type="evidence" value="ECO:0007669"/>
    <property type="project" value="UniProtKB-KW"/>
</dbReference>
<protein>
    <submittedName>
        <fullName evidence="2">Uncharacterized protein</fullName>
    </submittedName>
</protein>
<dbReference type="PANTHER" id="PTHR32176:SF116">
    <property type="entry name" value="PATATIN"/>
    <property type="match status" value="1"/>
</dbReference>
<dbReference type="SUPFAM" id="SSF52151">
    <property type="entry name" value="FabD/lysophospholipase-like"/>
    <property type="match status" value="1"/>
</dbReference>
<gene>
    <name evidence="2" type="ORF">Ddye_025705</name>
</gene>
<sequence length="164" mass="18353">MDYSKLLVLSLGTGSPNKDVQFKVGDGKQWGFVSWLCDSDGRMPFIDIIFNAIDDMVDIYMSIFFKSSAVHDNYLHIQTDSLKYSEYDTDNSKKENLENLARIGIDLLKQPASGLNLDTGLPRDCQMRESVAASVICLSLCLINEVIMVFMDPADTLAKVSRLL</sequence>
<dbReference type="GO" id="GO:0047372">
    <property type="term" value="F:monoacylglycerol lipase activity"/>
    <property type="evidence" value="ECO:0007669"/>
    <property type="project" value="TreeGrafter"/>
</dbReference>
<keyword evidence="1" id="KW-0443">Lipid metabolism</keyword>
<dbReference type="EMBL" id="JANJYI010000008">
    <property type="protein sequence ID" value="KAK2637910.1"/>
    <property type="molecule type" value="Genomic_DNA"/>
</dbReference>
<dbReference type="PANTHER" id="PTHR32176">
    <property type="entry name" value="XYLOSE ISOMERASE"/>
    <property type="match status" value="1"/>
</dbReference>
<keyword evidence="3" id="KW-1185">Reference proteome</keyword>
<keyword evidence="1" id="KW-0442">Lipid degradation</keyword>